<dbReference type="AlphaFoldDB" id="A0A2W5FEB9"/>
<evidence type="ECO:0000256" key="1">
    <source>
        <dbReference type="SAM" id="MobiDB-lite"/>
    </source>
</evidence>
<evidence type="ECO:0000313" key="2">
    <source>
        <dbReference type="EMBL" id="PZP54371.1"/>
    </source>
</evidence>
<sequence length="53" mass="5795">MNHRINPISDLQNQNSDLFLSVFAELITPKKEAGQGLPSGRNPLCTVSLTTAR</sequence>
<protein>
    <submittedName>
        <fullName evidence="2">Uncharacterized protein</fullName>
    </submittedName>
</protein>
<organism evidence="2 3">
    <name type="scientific">Agrobacterium fabrum</name>
    <dbReference type="NCBI Taxonomy" id="1176649"/>
    <lineage>
        <taxon>Bacteria</taxon>
        <taxon>Pseudomonadati</taxon>
        <taxon>Pseudomonadota</taxon>
        <taxon>Alphaproteobacteria</taxon>
        <taxon>Hyphomicrobiales</taxon>
        <taxon>Rhizobiaceae</taxon>
        <taxon>Rhizobium/Agrobacterium group</taxon>
        <taxon>Agrobacterium</taxon>
        <taxon>Agrobacterium tumefaciens complex</taxon>
    </lineage>
</organism>
<name>A0A2W5FEB9_9HYPH</name>
<proteinExistence type="predicted"/>
<feature type="region of interest" description="Disordered" evidence="1">
    <location>
        <begin position="32"/>
        <end position="53"/>
    </location>
</feature>
<dbReference type="EMBL" id="QFOL01000001">
    <property type="protein sequence ID" value="PZP54371.1"/>
    <property type="molecule type" value="Genomic_DNA"/>
</dbReference>
<dbReference type="Proteomes" id="UP000249769">
    <property type="component" value="Unassembled WGS sequence"/>
</dbReference>
<gene>
    <name evidence="2" type="ORF">DI595_00300</name>
</gene>
<evidence type="ECO:0000313" key="3">
    <source>
        <dbReference type="Proteomes" id="UP000249769"/>
    </source>
</evidence>
<reference evidence="2 3" key="1">
    <citation type="submission" date="2017-08" db="EMBL/GenBank/DDBJ databases">
        <title>Infants hospitalized years apart are colonized by the same room-sourced microbial strains.</title>
        <authorList>
            <person name="Brooks B."/>
            <person name="Olm M.R."/>
            <person name="Firek B.A."/>
            <person name="Baker R."/>
            <person name="Thomas B.C."/>
            <person name="Morowitz M.J."/>
            <person name="Banfield J.F."/>
        </authorList>
    </citation>
    <scope>NUCLEOTIDE SEQUENCE [LARGE SCALE GENOMIC DNA]</scope>
    <source>
        <strain evidence="2">S2_009_000_R2_73</strain>
    </source>
</reference>
<comment type="caution">
    <text evidence="2">The sequence shown here is derived from an EMBL/GenBank/DDBJ whole genome shotgun (WGS) entry which is preliminary data.</text>
</comment>
<accession>A0A2W5FEB9</accession>